<proteinExistence type="predicted"/>
<organism evidence="3 4">
    <name type="scientific">Blepharisma stoltei</name>
    <dbReference type="NCBI Taxonomy" id="1481888"/>
    <lineage>
        <taxon>Eukaryota</taxon>
        <taxon>Sar</taxon>
        <taxon>Alveolata</taxon>
        <taxon>Ciliophora</taxon>
        <taxon>Postciliodesmatophora</taxon>
        <taxon>Heterotrichea</taxon>
        <taxon>Heterotrichida</taxon>
        <taxon>Blepharismidae</taxon>
        <taxon>Blepharisma</taxon>
    </lineage>
</organism>
<feature type="transmembrane region" description="Helical" evidence="1">
    <location>
        <begin position="1441"/>
        <end position="1466"/>
    </location>
</feature>
<keyword evidence="1" id="KW-0812">Transmembrane</keyword>
<evidence type="ECO:0000256" key="2">
    <source>
        <dbReference type="SAM" id="SignalP"/>
    </source>
</evidence>
<keyword evidence="4" id="KW-1185">Reference proteome</keyword>
<protein>
    <submittedName>
        <fullName evidence="3">Uncharacterized protein</fullName>
    </submittedName>
</protein>
<dbReference type="EMBL" id="CAJZBQ010000054">
    <property type="protein sequence ID" value="CAG9332260.1"/>
    <property type="molecule type" value="Genomic_DNA"/>
</dbReference>
<feature type="chain" id="PRO_5043930734" evidence="2">
    <location>
        <begin position="19"/>
        <end position="1495"/>
    </location>
</feature>
<accession>A0AAU9KE92</accession>
<evidence type="ECO:0000313" key="3">
    <source>
        <dbReference type="EMBL" id="CAG9332260.1"/>
    </source>
</evidence>
<gene>
    <name evidence="3" type="ORF">BSTOLATCC_MIC55711</name>
</gene>
<feature type="signal peptide" evidence="2">
    <location>
        <begin position="1"/>
        <end position="18"/>
    </location>
</feature>
<comment type="caution">
    <text evidence="3">The sequence shown here is derived from an EMBL/GenBank/DDBJ whole genome shotgun (WGS) entry which is preliminary data.</text>
</comment>
<evidence type="ECO:0000256" key="1">
    <source>
        <dbReference type="SAM" id="Phobius"/>
    </source>
</evidence>
<keyword evidence="2" id="KW-0732">Signal</keyword>
<evidence type="ECO:0000313" key="4">
    <source>
        <dbReference type="Proteomes" id="UP001162131"/>
    </source>
</evidence>
<reference evidence="3" key="1">
    <citation type="submission" date="2021-09" db="EMBL/GenBank/DDBJ databases">
        <authorList>
            <consortium name="AG Swart"/>
            <person name="Singh M."/>
            <person name="Singh A."/>
            <person name="Seah K."/>
            <person name="Emmerich C."/>
        </authorList>
    </citation>
    <scope>NUCLEOTIDE SEQUENCE</scope>
    <source>
        <strain evidence="3">ATCC30299</strain>
    </source>
</reference>
<name>A0AAU9KE92_9CILI</name>
<keyword evidence="1" id="KW-1133">Transmembrane helix</keyword>
<dbReference type="Proteomes" id="UP001162131">
    <property type="component" value="Unassembled WGS sequence"/>
</dbReference>
<sequence length="1495" mass="170264">MVLIFFLVVLQVYVFGVAEDPFAAYLSENEYLNLNLNDFFEGEELSFSVGENNFTGDCLQIFDPIYFNTTHSIELGSIRAPSVQETPNQRQVTSFRMENKMIMFGFFQSYIEIYSLMLTNGQLAMHWNESLDYQHMNPNILQVALFTNGDSKYALILLGQLEEVDGQNVTRNDLYVMNVTNPEEPDPPVLLNLWDVRYTSSLKISTEIQGTVIIPISGIFSASFSSYNGVLFVYNFSDPYGPVLMQTVTRYFTLPNANNLIPNPVDSLILDSCIYLLDANIGVILYLLNPENEFFFESDYFDLSRFGRSFSIAYKDNPSQLERAITVGTEQGIIAFSPIKFDEVFWVTSYDLYGNVSPIKSSQNLLNYFFLDVLGQNNTSLMVIQDRSIFEQDILFHLDIEALVGQNFDPNGMWKVFYGFYGQFFYVRFDLYAITSYGFTLDYWKLIVTPGALPYSAEIIAESALQTNEKSTRWITVMGIPESVNAILYIDGYTPIPLEPIQINVEFDGFVANIIGNPMNYFSGPNMNFSIQLNSISSDFSFKYSPYEIASYLETVPINMNLTSAQIIGIELFMYTHNEIFVFYYGENGFDKWASLINPISTVICSQGWLVYSLPEPNSPLISLIDSASNQTIQTWTPLVQCNMFSAYNNYLLCGDHDLIDLYITNTESNLYESMIQVSAKLFNMDLYIIDATLTSPSENFPDSYLYILDQYNGINIIDLDFVYNGEIPILPYCVDKANVTNAVRMIGTTEQIYIIFSDGSVDIYSTTLAFIKRVRARYQATYIDAKNIENVLFIQVTGKILVIDGLQTTHSSLLTYIPVNDSCQFDVSSEYEVYWGIIGILCPNKTNQDLMFYGLNCPTMPYDQPCQLNLYSQITMTNPLSVSQLQYIANITLIASNEVSSVFLPVILNIFPDGENIWINEELWNISHQLVIDYDIEAIVDLGSSYQGQNVKSYLNINGKYPTFNYKEPNYVPAIKWPQMILTDHYEGDYNENFTDHTAIKNTNRVIVASSTQGLLIFNLSGVPSQDDSFDSPDVPVENTLNVSDYINGTNPVCSIVEDIGTQGDLTLFVTACRHQMTEQFSWNEGKLVNLTLNQFALVLWEYDFVKGNVNKIRVLEVEFNPAWLRAIPSTNYDFMLISIDSSDEADYEKYRNNHVIRIAVHWDNDALNLTIVEIIDFHSLQLPAFYAHAVDGVYSNNDLYLYVADHWYGTRILQTKNGNVTNISEIVGGLPMKDGDYIVNVGVCGNFLFTGTVGTKIHQFLLNSKSNPQVMTRFYPYNNTLNDYIALPSLIVCSDYYQPDFIVSSILSSKSEFYIRVYNTKVSADNSIMYDMTISPQLYPQATGSVVFINSNTVTAIGALTPYLRSYILKKPQIIIPKMTLNEYKQMLKEWGTDTFELFVTLVNENMSVNSTSISVRRTPAGSNDNDDGYQYHSNGNSWWIWMILGFCILLILIMACLLARYFLKKPKPQTIQNERPLFLTQFSDFDNDEYFD</sequence>
<keyword evidence="1" id="KW-0472">Membrane</keyword>